<evidence type="ECO:0000256" key="2">
    <source>
        <dbReference type="ARBA" id="ARBA00005417"/>
    </source>
</evidence>
<evidence type="ECO:0000256" key="3">
    <source>
        <dbReference type="ARBA" id="ARBA00022448"/>
    </source>
</evidence>
<keyword evidence="9" id="KW-1278">Translocase</keyword>
<keyword evidence="5" id="KW-0762">Sugar transport</keyword>
<dbReference type="InterPro" id="IPR027417">
    <property type="entry name" value="P-loop_NTPase"/>
</dbReference>
<dbReference type="Proteomes" id="UP000198894">
    <property type="component" value="Unassembled WGS sequence"/>
</dbReference>
<evidence type="ECO:0000256" key="9">
    <source>
        <dbReference type="ARBA" id="ARBA00022967"/>
    </source>
</evidence>
<comment type="subcellular location">
    <subcellularLocation>
        <location evidence="1">Cell membrane</location>
        <topology evidence="1">Peripheral membrane protein</topology>
    </subcellularLocation>
</comment>
<dbReference type="SMART" id="SM00382">
    <property type="entry name" value="AAA"/>
    <property type="match status" value="2"/>
</dbReference>
<dbReference type="GO" id="GO:0016887">
    <property type="term" value="F:ATP hydrolysis activity"/>
    <property type="evidence" value="ECO:0007669"/>
    <property type="project" value="InterPro"/>
</dbReference>
<dbReference type="GO" id="GO:0005886">
    <property type="term" value="C:plasma membrane"/>
    <property type="evidence" value="ECO:0007669"/>
    <property type="project" value="UniProtKB-SubCell"/>
</dbReference>
<comment type="similarity">
    <text evidence="2">Belongs to the ABC transporter superfamily.</text>
</comment>
<evidence type="ECO:0000256" key="5">
    <source>
        <dbReference type="ARBA" id="ARBA00022597"/>
    </source>
</evidence>
<dbReference type="PROSITE" id="PS50893">
    <property type="entry name" value="ABC_TRANSPORTER_2"/>
    <property type="match status" value="2"/>
</dbReference>
<feature type="compositionally biased region" description="Polar residues" evidence="11">
    <location>
        <begin position="494"/>
        <end position="517"/>
    </location>
</feature>
<dbReference type="InterPro" id="IPR003593">
    <property type="entry name" value="AAA+_ATPase"/>
</dbReference>
<protein>
    <submittedName>
        <fullName evidence="13">Ribose transport system ATP-binding protein</fullName>
    </submittedName>
</protein>
<dbReference type="CDD" id="cd03216">
    <property type="entry name" value="ABC_Carb_Monos_I"/>
    <property type="match status" value="1"/>
</dbReference>
<keyword evidence="14" id="KW-1185">Reference proteome</keyword>
<dbReference type="InterPro" id="IPR017871">
    <property type="entry name" value="ABC_transporter-like_CS"/>
</dbReference>
<keyword evidence="4" id="KW-1003">Cell membrane</keyword>
<dbReference type="InterPro" id="IPR003439">
    <property type="entry name" value="ABC_transporter-like_ATP-bd"/>
</dbReference>
<reference evidence="14" key="1">
    <citation type="submission" date="2016-10" db="EMBL/GenBank/DDBJ databases">
        <authorList>
            <person name="Varghese N."/>
            <person name="Submissions S."/>
        </authorList>
    </citation>
    <scope>NUCLEOTIDE SEQUENCE [LARGE SCALE GENOMIC DNA]</scope>
    <source>
        <strain evidence="14">CGMCC 1.11022</strain>
    </source>
</reference>
<evidence type="ECO:0000256" key="4">
    <source>
        <dbReference type="ARBA" id="ARBA00022475"/>
    </source>
</evidence>
<dbReference type="CDD" id="cd03215">
    <property type="entry name" value="ABC_Carb_Monos_II"/>
    <property type="match status" value="1"/>
</dbReference>
<dbReference type="Gene3D" id="3.40.50.300">
    <property type="entry name" value="P-loop containing nucleotide triphosphate hydrolases"/>
    <property type="match status" value="2"/>
</dbReference>
<keyword evidence="7" id="KW-0547">Nucleotide-binding</keyword>
<keyword evidence="3" id="KW-0813">Transport</keyword>
<evidence type="ECO:0000313" key="13">
    <source>
        <dbReference type="EMBL" id="SDK88504.1"/>
    </source>
</evidence>
<evidence type="ECO:0000256" key="10">
    <source>
        <dbReference type="ARBA" id="ARBA00023136"/>
    </source>
</evidence>
<dbReference type="RefSeq" id="WP_091598866.1">
    <property type="nucleotide sequence ID" value="NZ_FNEE01000022.1"/>
</dbReference>
<evidence type="ECO:0000256" key="7">
    <source>
        <dbReference type="ARBA" id="ARBA00022741"/>
    </source>
</evidence>
<accession>A0A1G9FJE3</accession>
<evidence type="ECO:0000256" key="1">
    <source>
        <dbReference type="ARBA" id="ARBA00004202"/>
    </source>
</evidence>
<dbReference type="Pfam" id="PF00005">
    <property type="entry name" value="ABC_tran"/>
    <property type="match status" value="2"/>
</dbReference>
<evidence type="ECO:0000256" key="11">
    <source>
        <dbReference type="SAM" id="MobiDB-lite"/>
    </source>
</evidence>
<feature type="region of interest" description="Disordered" evidence="11">
    <location>
        <begin position="492"/>
        <end position="517"/>
    </location>
</feature>
<gene>
    <name evidence="13" type="ORF">SAMN05428953_12263</name>
</gene>
<keyword evidence="6" id="KW-0677">Repeat</keyword>
<dbReference type="AlphaFoldDB" id="A0A1G9FJE3"/>
<dbReference type="PROSITE" id="PS00211">
    <property type="entry name" value="ABC_TRANSPORTER_1"/>
    <property type="match status" value="1"/>
</dbReference>
<keyword evidence="10" id="KW-0472">Membrane</keyword>
<dbReference type="GO" id="GO:0005524">
    <property type="term" value="F:ATP binding"/>
    <property type="evidence" value="ECO:0007669"/>
    <property type="project" value="UniProtKB-KW"/>
</dbReference>
<evidence type="ECO:0000313" key="14">
    <source>
        <dbReference type="Proteomes" id="UP000198894"/>
    </source>
</evidence>
<dbReference type="PANTHER" id="PTHR43790">
    <property type="entry name" value="CARBOHYDRATE TRANSPORT ATP-BINDING PROTEIN MG119-RELATED"/>
    <property type="match status" value="1"/>
</dbReference>
<proteinExistence type="inferred from homology"/>
<evidence type="ECO:0000256" key="8">
    <source>
        <dbReference type="ARBA" id="ARBA00022840"/>
    </source>
</evidence>
<feature type="domain" description="ABC transporter" evidence="12">
    <location>
        <begin position="6"/>
        <end position="242"/>
    </location>
</feature>
<dbReference type="SUPFAM" id="SSF52540">
    <property type="entry name" value="P-loop containing nucleoside triphosphate hydrolases"/>
    <property type="match status" value="2"/>
</dbReference>
<evidence type="ECO:0000256" key="6">
    <source>
        <dbReference type="ARBA" id="ARBA00022737"/>
    </source>
</evidence>
<dbReference type="InterPro" id="IPR050107">
    <property type="entry name" value="ABC_carbohydrate_import_ATPase"/>
</dbReference>
<sequence length="517" mass="55251">MSVPRLQFEGISKVFPAVRALSDVSFSVGAGEIHGLLGENGAGKSTLLRILSGVYRPTAGSVLIDGRPVALNNPVAARAAGVAMIHQELQQVPHLSVAQNMFLGHPLTRGGIFVARREQERRAAEALAALDPTIDPAVPLGSLKVAQRQIVEIARALLDRARVVAMDEPTSSLTPSEFERLAEVIAGLARDGVAVVYVSHKLDEVFGICQRATIMRDGVVVGSVDLAQMSEKAVVSMMVGRELAQEQHRSHISSEVRLSVRGLASATKVRNVSFDLHRGEVLGIAGLVGSGRTELLRLLAGADRASSGRVEIDGKAIKLANPRDAIAAGIGLVPEERKREGIVPLRSISSNMALASMGVFAPRGVIDHTRLKRVAAEKMKRVNLRPFLLDRPIRLFSGGNQQKAIIGRWLAAGTRILLFDEPTRGIDIGAKAEIYHLIEELAAEGHSVVVVSSELPEVIRLADRVLVMRDGTVAAELDRADLSEQAIAAHAIPQSETQGRQGARPSGQQGITDRTSG</sequence>
<evidence type="ECO:0000259" key="12">
    <source>
        <dbReference type="PROSITE" id="PS50893"/>
    </source>
</evidence>
<feature type="domain" description="ABC transporter" evidence="12">
    <location>
        <begin position="250"/>
        <end position="495"/>
    </location>
</feature>
<dbReference type="EMBL" id="FNEE01000022">
    <property type="protein sequence ID" value="SDK88504.1"/>
    <property type="molecule type" value="Genomic_DNA"/>
</dbReference>
<keyword evidence="8 13" id="KW-0067">ATP-binding</keyword>
<name>A0A1G9FJE3_9HYPH</name>
<organism evidence="13 14">
    <name type="scientific">Mesorhizobium muleiense</name>
    <dbReference type="NCBI Taxonomy" id="1004279"/>
    <lineage>
        <taxon>Bacteria</taxon>
        <taxon>Pseudomonadati</taxon>
        <taxon>Pseudomonadota</taxon>
        <taxon>Alphaproteobacteria</taxon>
        <taxon>Hyphomicrobiales</taxon>
        <taxon>Phyllobacteriaceae</taxon>
        <taxon>Mesorhizobium</taxon>
    </lineage>
</organism>
<dbReference type="PANTHER" id="PTHR43790:SF3">
    <property type="entry name" value="D-ALLOSE IMPORT ATP-BINDING PROTEIN ALSA-RELATED"/>
    <property type="match status" value="1"/>
</dbReference>
<dbReference type="FunFam" id="3.40.50.300:FF:000127">
    <property type="entry name" value="Ribose import ATP-binding protein RbsA"/>
    <property type="match status" value="1"/>
</dbReference>